<dbReference type="Proteomes" id="UP000254834">
    <property type="component" value="Chromosome"/>
</dbReference>
<reference evidence="1 2" key="1">
    <citation type="submission" date="2017-12" db="EMBL/GenBank/DDBJ databases">
        <title>Chromulinavorax destructans is a abundant pathogen of dominant heterotrophic picoflagllates.</title>
        <authorList>
            <person name="Deeg C.M."/>
            <person name="Zimmer M."/>
            <person name="Suttle C.A."/>
        </authorList>
    </citation>
    <scope>NUCLEOTIDE SEQUENCE [LARGE SCALE GENOMIC DNA]</scope>
    <source>
        <strain evidence="1 2">SeV1</strain>
    </source>
</reference>
<evidence type="ECO:0000313" key="1">
    <source>
        <dbReference type="EMBL" id="AXK60726.1"/>
    </source>
</evidence>
<proteinExistence type="predicted"/>
<accession>A0A345ZBQ9</accession>
<dbReference type="AlphaFoldDB" id="A0A345ZBQ9"/>
<evidence type="ECO:0000313" key="2">
    <source>
        <dbReference type="Proteomes" id="UP000254834"/>
    </source>
</evidence>
<dbReference type="KEGG" id="cdes:C0J27_03140"/>
<protein>
    <submittedName>
        <fullName evidence="1">Uncharacterized protein</fullName>
    </submittedName>
</protein>
<dbReference type="EMBL" id="CP025544">
    <property type="protein sequence ID" value="AXK60726.1"/>
    <property type="molecule type" value="Genomic_DNA"/>
</dbReference>
<gene>
    <name evidence="1" type="ORF">C0J27_03140</name>
</gene>
<organism evidence="1 2">
    <name type="scientific">Candidatus Chromulinivorax destructor</name>
    <dbReference type="NCBI Taxonomy" id="2066483"/>
    <lineage>
        <taxon>Bacteria</taxon>
        <taxon>Candidatus Babelota</taxon>
        <taxon>Candidatus Babeliae</taxon>
        <taxon>Candidatus Babeliales</taxon>
        <taxon>Candidatus Chromulinivoraceae</taxon>
        <taxon>Candidatus Chromulinivorax</taxon>
    </lineage>
</organism>
<name>A0A345ZBQ9_9BACT</name>
<keyword evidence="2" id="KW-1185">Reference proteome</keyword>
<sequence>MVSLLSIASCHLQAVVAIGDNTTAGVTFDFSIGSAIYNGLNYQMWTTTADDLSSKTETVQKYGISYTPFIAPDNSGGTASLISYPYLTSDAMLTTSVDASIDVTQVVNPLLEKAFTDITLVGANPAVVTDDNRNSIYYLQEVTFNDNAKGLNSDEGISTINKFDFADGQVINAIAGVGSMNLVAARSEGAFGSDNPSRLSFIQLISRTYNGASYSCLQEQASEVVSYDTPVLTAGTADLSVIGDTVALYPSGNGLGMYVGLNVVPGSTGTVADNRAVGLFVATGVNATGDTSGSLTYSSVIDSALVQASTVNTPVSAVYSATPGAGQVAVRNISTTSTSTQLGYLFAARDNGVDGAQSIYAMPMVTMPSTNENFGKIAAFNSVKADFTISGFTYRTQGFTQVLADMDEIDIESLNPAVIARLLVGNGPVPIAAGDGYIDQLTVQGDSVYITIQEAFATGTTPGMFKSDALFDVQGRIQAWTTWQRVAGSQDQMLFAIKNRNSGETMFVSGSASNTIQQTTWNKSADFAQLSTKTNSSLPQNQGGAQGVIAFPSTTRGFSTTDVQVSMVALTGNSNVIIAQTGQLDIGTQTFQILPQSASTSIVLNADKGLAIGSVVTTAFGNDGLNNGQNWLFMGGDNGLSVLSHDDGTGFTYLPNTLAAASLIDGNQTCKTLGNFTFVKKIVNDNNFLYVMTNNGVYRIALASAKFTASNPAALDVVQIVTAAQLNSYAYCLDMLIDDEFMLLGTTAGLYSINLQDGLPGVVTPISIPFGLPAVSKIQTLSTTANPAHFYASSNLYVLSIDFATEQARLNRFTITNGVVTPIEDQLLKGQDYPLLIFDYMSNNMFIDGSFGFATSYKIGKQPATVKYLKPSLSAGYSGRHYSLAYSTADIAIAPALNSIGITGIVRDYASGSLLLAADFGLLADS</sequence>